<feature type="chain" id="PRO_5002416461" description="DUF5329 domain-containing protein" evidence="1">
    <location>
        <begin position="19"/>
        <end position="133"/>
    </location>
</feature>
<reference evidence="2 3" key="1">
    <citation type="journal article" date="2015" name="Sci. Rep.">
        <title>Unraveling adaptation of Pontibacter korlensis to radiation and infertility in desert through complete genome and comparative transcriptomic analysis.</title>
        <authorList>
            <person name="Dai J."/>
            <person name="Dai W."/>
            <person name="Qiu C."/>
            <person name="Yang Z."/>
            <person name="Zhang Y."/>
            <person name="Zhou M."/>
            <person name="Zhang L."/>
            <person name="Fang C."/>
            <person name="Gao Q."/>
            <person name="Yang Q."/>
            <person name="Li X."/>
            <person name="Wang Z."/>
            <person name="Wang Z."/>
            <person name="Jia Z."/>
            <person name="Chen X."/>
        </authorList>
    </citation>
    <scope>NUCLEOTIDE SEQUENCE [LARGE SCALE GENOMIC DNA]</scope>
    <source>
        <strain evidence="2 3">X14-1T</strain>
    </source>
</reference>
<protein>
    <recommendedName>
        <fullName evidence="4">DUF5329 domain-containing protein</fullName>
    </recommendedName>
</protein>
<evidence type="ECO:0000313" key="3">
    <source>
        <dbReference type="Proteomes" id="UP000033109"/>
    </source>
</evidence>
<accession>A0A0E3ZHP7</accession>
<proteinExistence type="predicted"/>
<dbReference type="HOGENOM" id="CLU_128254_1_1_10"/>
<dbReference type="KEGG" id="pko:PKOR_09530"/>
<dbReference type="InterPro" id="IPR035242">
    <property type="entry name" value="DUF5329"/>
</dbReference>
<name>A0A0E3ZHP7_9BACT</name>
<keyword evidence="1" id="KW-0732">Signal</keyword>
<evidence type="ECO:0008006" key="4">
    <source>
        <dbReference type="Google" id="ProtNLM"/>
    </source>
</evidence>
<keyword evidence="3" id="KW-1185">Reference proteome</keyword>
<evidence type="ECO:0000313" key="2">
    <source>
        <dbReference type="EMBL" id="AKD05618.1"/>
    </source>
</evidence>
<evidence type="ECO:0000256" key="1">
    <source>
        <dbReference type="SAM" id="SignalP"/>
    </source>
</evidence>
<feature type="signal peptide" evidence="1">
    <location>
        <begin position="1"/>
        <end position="18"/>
    </location>
</feature>
<dbReference type="Proteomes" id="UP000033109">
    <property type="component" value="Chromosome"/>
</dbReference>
<sequence>MKAYVLLNLTLCAAIISAQDCFAQANTLAITEISANQLSEDQKVAHLIQVVSKMEGAMFIRNGSEHSCRQAAEHLESKWEKHRNNVKTAQGFIEELASRSGLTGEPYKIRFADGSIKTTNEVLLLELKQLEQK</sequence>
<dbReference type="AlphaFoldDB" id="A0A0E3ZHP7"/>
<dbReference type="STRING" id="400092.PKOR_09530"/>
<gene>
    <name evidence="2" type="ORF">PKOR_09530</name>
</gene>
<organism evidence="2 3">
    <name type="scientific">Pontibacter korlensis</name>
    <dbReference type="NCBI Taxonomy" id="400092"/>
    <lineage>
        <taxon>Bacteria</taxon>
        <taxon>Pseudomonadati</taxon>
        <taxon>Bacteroidota</taxon>
        <taxon>Cytophagia</taxon>
        <taxon>Cytophagales</taxon>
        <taxon>Hymenobacteraceae</taxon>
        <taxon>Pontibacter</taxon>
    </lineage>
</organism>
<dbReference type="EMBL" id="CP009621">
    <property type="protein sequence ID" value="AKD05618.1"/>
    <property type="molecule type" value="Genomic_DNA"/>
</dbReference>
<dbReference type="Pfam" id="PF17263">
    <property type="entry name" value="DUF5329"/>
    <property type="match status" value="1"/>
</dbReference>
<dbReference type="PATRIC" id="fig|400092.3.peg.2094"/>